<dbReference type="InterPro" id="IPR036465">
    <property type="entry name" value="vWFA_dom_sf"/>
</dbReference>
<dbReference type="SMART" id="SM00179">
    <property type="entry name" value="EGF_CA"/>
    <property type="match status" value="1"/>
</dbReference>
<dbReference type="PRINTS" id="PR00453">
    <property type="entry name" value="VWFADOMAIN"/>
</dbReference>
<dbReference type="PANTHER" id="PTHR24020">
    <property type="entry name" value="COLLAGEN ALPHA"/>
    <property type="match status" value="1"/>
</dbReference>
<dbReference type="PROSITE" id="PS00010">
    <property type="entry name" value="ASX_HYDROXYL"/>
    <property type="match status" value="1"/>
</dbReference>
<evidence type="ECO:0000256" key="2">
    <source>
        <dbReference type="PROSITE-ProRule" id="PRU00076"/>
    </source>
</evidence>
<evidence type="ECO:0000313" key="7">
    <source>
        <dbReference type="Proteomes" id="UP001217089"/>
    </source>
</evidence>
<dbReference type="PANTHER" id="PTHR24020:SF84">
    <property type="entry name" value="VWFA DOMAIN-CONTAINING PROTEIN"/>
    <property type="match status" value="1"/>
</dbReference>
<evidence type="ECO:0000259" key="4">
    <source>
        <dbReference type="PROSITE" id="PS50026"/>
    </source>
</evidence>
<keyword evidence="2" id="KW-0245">EGF-like domain</keyword>
<feature type="domain" description="EGF-like" evidence="4">
    <location>
        <begin position="574"/>
        <end position="610"/>
    </location>
</feature>
<proteinExistence type="predicted"/>
<dbReference type="Proteomes" id="UP001217089">
    <property type="component" value="Unassembled WGS sequence"/>
</dbReference>
<dbReference type="Gene3D" id="3.40.50.410">
    <property type="entry name" value="von Willebrand factor, type A domain"/>
    <property type="match status" value="4"/>
</dbReference>
<dbReference type="CDD" id="cd00054">
    <property type="entry name" value="EGF_CA"/>
    <property type="match status" value="1"/>
</dbReference>
<reference evidence="6 7" key="1">
    <citation type="submission" date="2022-12" db="EMBL/GenBank/DDBJ databases">
        <title>Chromosome-level genome of Tegillarca granosa.</title>
        <authorList>
            <person name="Kim J."/>
        </authorList>
    </citation>
    <scope>NUCLEOTIDE SEQUENCE [LARGE SCALE GENOMIC DNA]</scope>
    <source>
        <strain evidence="6">Teg-2019</strain>
        <tissue evidence="6">Adductor muscle</tissue>
    </source>
</reference>
<sequence>MDSSVNRQTYQWMLDFSKRLTRQLNIDGGEYRVGVLRYSTNADVQFNLNDHLNQRQIRPAIDRIQHRPGQTNTAKAFETVRTQMFRPERGDRPYARNYILLLTGNEKSLDTNEIWREAERVEDDDIGIFVVGINTDDTSEIDETSTHPLLQYRYLVRSRGDLLKLPRQLDNTIRGTTTMAPTTTTPKPTGYDLVIVLDSSVTPEIYQWMLNFAKRLTNQLNVDGGEYRVGVMSYSTYANVQFNLDDHLTQSRLSPAIERIQYRPGETNTAKALETVRTRMFRHSEGDRDYARNFILLLTGNEESLSTNDAWAAAERAEDDGIGIYVIGIDINNTNEIDEVASHPLSEYRFLVRREMPERPPRQWPRRRPRLTTPAPTRRPLPRPEKCTSVGDIVFILDSSGSVGRDNFYNVLNFTYNTVDELDIDTGHYRIGVITFSDNARTEFRLDRYNNKRDIERALTQVRYIYGSTHTAAALRLARTELFQPNGDRPDVPNVIVIVTDGESNINHLETIPEAMILKRSGVSIITVAIGFTDRSSELIGLTSPPITENLIRVESFDSLDRLKDKLVAPLCTDTDMCSPNPCQNGGRCIDGLRSYICQCTEGFHGENCNKRCGEPADVVFVLDSSNTVGRETFRRMKSYAEQLVTEMDVEVCDIRIGVMKYSSRSMVQFHVGAYRDTDTINRVIDSVSYTRGRANMAGAFNTLRRRMFHGNGDRTNVRNIAYILTDGSTDINAGNTMQEAELAIQSGIYIVPVGVSLRERGEVESIALSQGTNTIEIDSEDTFMTMRDETIAQPTHVSMVVPVEMAETDIPALVYLVLLATDVKNVAMHKGILSLPSIHLGIAHEKN</sequence>
<evidence type="ECO:0000256" key="3">
    <source>
        <dbReference type="SAM" id="MobiDB-lite"/>
    </source>
</evidence>
<dbReference type="PROSITE" id="PS50234">
    <property type="entry name" value="VWFA"/>
    <property type="match status" value="4"/>
</dbReference>
<dbReference type="CDD" id="cd01450">
    <property type="entry name" value="vWFA_subfamily_ECM"/>
    <property type="match status" value="4"/>
</dbReference>
<dbReference type="PROSITE" id="PS50026">
    <property type="entry name" value="EGF_3"/>
    <property type="match status" value="1"/>
</dbReference>
<feature type="domain" description="VWFA" evidence="5">
    <location>
        <begin position="392"/>
        <end position="567"/>
    </location>
</feature>
<dbReference type="SMART" id="SM00181">
    <property type="entry name" value="EGF"/>
    <property type="match status" value="1"/>
</dbReference>
<dbReference type="PROSITE" id="PS00022">
    <property type="entry name" value="EGF_1"/>
    <property type="match status" value="1"/>
</dbReference>
<name>A0ABQ9FRU0_TEGGR</name>
<dbReference type="Pfam" id="PF00092">
    <property type="entry name" value="VWA"/>
    <property type="match status" value="4"/>
</dbReference>
<feature type="region of interest" description="Disordered" evidence="3">
    <location>
        <begin position="358"/>
        <end position="384"/>
    </location>
</feature>
<gene>
    <name evidence="6" type="ORF">KUTeg_001574</name>
</gene>
<accession>A0ABQ9FRU0</accession>
<evidence type="ECO:0000256" key="1">
    <source>
        <dbReference type="ARBA" id="ARBA00023157"/>
    </source>
</evidence>
<dbReference type="InterPro" id="IPR001881">
    <property type="entry name" value="EGF-like_Ca-bd_dom"/>
</dbReference>
<dbReference type="InterPro" id="IPR000742">
    <property type="entry name" value="EGF"/>
</dbReference>
<keyword evidence="1 2" id="KW-1015">Disulfide bond</keyword>
<comment type="caution">
    <text evidence="2">Lacks conserved residue(s) required for the propagation of feature annotation.</text>
</comment>
<dbReference type="InterPro" id="IPR000152">
    <property type="entry name" value="EGF-type_Asp/Asn_hydroxyl_site"/>
</dbReference>
<dbReference type="SMART" id="SM00327">
    <property type="entry name" value="VWA"/>
    <property type="match status" value="4"/>
</dbReference>
<dbReference type="Pfam" id="PF00008">
    <property type="entry name" value="EGF"/>
    <property type="match status" value="1"/>
</dbReference>
<feature type="disulfide bond" evidence="2">
    <location>
        <begin position="600"/>
        <end position="609"/>
    </location>
</feature>
<feature type="domain" description="VWFA" evidence="5">
    <location>
        <begin position="192"/>
        <end position="352"/>
    </location>
</feature>
<dbReference type="EMBL" id="JARBDR010000141">
    <property type="protein sequence ID" value="KAJ8319987.1"/>
    <property type="molecule type" value="Genomic_DNA"/>
</dbReference>
<organism evidence="6 7">
    <name type="scientific">Tegillarca granosa</name>
    <name type="common">Malaysian cockle</name>
    <name type="synonym">Anadara granosa</name>
    <dbReference type="NCBI Taxonomy" id="220873"/>
    <lineage>
        <taxon>Eukaryota</taxon>
        <taxon>Metazoa</taxon>
        <taxon>Spiralia</taxon>
        <taxon>Lophotrochozoa</taxon>
        <taxon>Mollusca</taxon>
        <taxon>Bivalvia</taxon>
        <taxon>Autobranchia</taxon>
        <taxon>Pteriomorphia</taxon>
        <taxon>Arcoida</taxon>
        <taxon>Arcoidea</taxon>
        <taxon>Arcidae</taxon>
        <taxon>Tegillarca</taxon>
    </lineage>
</organism>
<keyword evidence="7" id="KW-1185">Reference proteome</keyword>
<dbReference type="SUPFAM" id="SSF53300">
    <property type="entry name" value="vWA-like"/>
    <property type="match status" value="4"/>
</dbReference>
<dbReference type="InterPro" id="IPR002035">
    <property type="entry name" value="VWF_A"/>
</dbReference>
<feature type="domain" description="VWFA" evidence="5">
    <location>
        <begin position="618"/>
        <end position="801"/>
    </location>
</feature>
<dbReference type="Gene3D" id="2.10.25.10">
    <property type="entry name" value="Laminin"/>
    <property type="match status" value="1"/>
</dbReference>
<comment type="caution">
    <text evidence="6">The sequence shown here is derived from an EMBL/GenBank/DDBJ whole genome shotgun (WGS) entry which is preliminary data.</text>
</comment>
<protein>
    <submittedName>
        <fullName evidence="6">Uncharacterized protein</fullName>
    </submittedName>
</protein>
<dbReference type="InterPro" id="IPR050525">
    <property type="entry name" value="ECM_Assembly_Org"/>
</dbReference>
<evidence type="ECO:0000259" key="5">
    <source>
        <dbReference type="PROSITE" id="PS50234"/>
    </source>
</evidence>
<feature type="domain" description="VWFA" evidence="5">
    <location>
        <begin position="1"/>
        <end position="169"/>
    </location>
</feature>
<evidence type="ECO:0000313" key="6">
    <source>
        <dbReference type="EMBL" id="KAJ8319987.1"/>
    </source>
</evidence>